<evidence type="ECO:0000259" key="1">
    <source>
        <dbReference type="Pfam" id="PF22557"/>
    </source>
</evidence>
<dbReference type="AlphaFoldDB" id="A0A6D0DIB6"/>
<evidence type="ECO:0000313" key="3">
    <source>
        <dbReference type="EMBL" id="MWL02356.1"/>
    </source>
</evidence>
<accession>A0A6D0DIB6</accession>
<feature type="domain" description="Dual OB-containing" evidence="1">
    <location>
        <begin position="5"/>
        <end position="201"/>
    </location>
</feature>
<dbReference type="RefSeq" id="WP_001090788.1">
    <property type="nucleotide sequence ID" value="NZ_BFWF01000006.1"/>
</dbReference>
<dbReference type="InterPro" id="IPR054335">
    <property type="entry name" value="DuOB_dom"/>
</dbReference>
<comment type="caution">
    <text evidence="3">The sequence shown here is derived from an EMBL/GenBank/DDBJ whole genome shotgun (WGS) entry which is preliminary data.</text>
</comment>
<protein>
    <recommendedName>
        <fullName evidence="1">Dual OB-containing domain-containing protein</fullName>
    </recommendedName>
</protein>
<evidence type="ECO:0000313" key="5">
    <source>
        <dbReference type="Proteomes" id="UP000462271"/>
    </source>
</evidence>
<dbReference type="Proteomes" id="UP000462271">
    <property type="component" value="Unassembled WGS sequence"/>
</dbReference>
<dbReference type="Proteomes" id="UP000430081">
    <property type="component" value="Unassembled WGS sequence"/>
</dbReference>
<gene>
    <name evidence="3" type="ORF">GQM13_02695</name>
    <name evidence="2" type="ORF">GQM21_14305</name>
</gene>
<organism evidence="3 4">
    <name type="scientific">Escherichia coli</name>
    <dbReference type="NCBI Taxonomy" id="562"/>
    <lineage>
        <taxon>Bacteria</taxon>
        <taxon>Pseudomonadati</taxon>
        <taxon>Pseudomonadota</taxon>
        <taxon>Gammaproteobacteria</taxon>
        <taxon>Enterobacterales</taxon>
        <taxon>Enterobacteriaceae</taxon>
        <taxon>Escherichia</taxon>
    </lineage>
</organism>
<evidence type="ECO:0000313" key="4">
    <source>
        <dbReference type="Proteomes" id="UP000430081"/>
    </source>
</evidence>
<sequence>MNTDVIILSRTKMSGDKICVGGLDLNSGKMLRLLDNRASALTSAYPYSIGETYSIEFAERYQVAAPHVEDVAVYDYSLAKSFNKVDLDTIVHKHSGTYNNLSELFSGKLHWQNSKGYALESDPPEFSVQIAKINKILVRNGTDFQEFGSLNPRKVKYVGELDINRLPSRINPGTPIRFSLARPWDKDNNGIKVCYLQLSGVYI</sequence>
<evidence type="ECO:0000313" key="2">
    <source>
        <dbReference type="EMBL" id="MWK98354.1"/>
    </source>
</evidence>
<name>A0A6D0DIB6_ECOLX</name>
<dbReference type="Pfam" id="PF22557">
    <property type="entry name" value="DuOB"/>
    <property type="match status" value="1"/>
</dbReference>
<proteinExistence type="predicted"/>
<dbReference type="EMBL" id="WTMQ01000001">
    <property type="protein sequence ID" value="MWL02356.1"/>
    <property type="molecule type" value="Genomic_DNA"/>
</dbReference>
<dbReference type="EMBL" id="WTML01000047">
    <property type="protein sequence ID" value="MWK98354.1"/>
    <property type="molecule type" value="Genomic_DNA"/>
</dbReference>
<reference evidence="4 5" key="1">
    <citation type="submission" date="2019-12" db="EMBL/GenBank/DDBJ databases">
        <title>Enteriobacteria Tanzani isolates_10432.</title>
        <authorList>
            <person name="Subbiah M."/>
            <person name="Call D."/>
        </authorList>
    </citation>
    <scope>NUCLEOTIDE SEQUENCE [LARGE SCALE GENOMIC DNA]</scope>
    <source>
        <strain evidence="3 4">10432wG7</strain>
        <strain evidence="2 5">10432wG8</strain>
    </source>
</reference>